<evidence type="ECO:0000313" key="3">
    <source>
        <dbReference type="Proteomes" id="UP000299102"/>
    </source>
</evidence>
<dbReference type="Proteomes" id="UP000299102">
    <property type="component" value="Unassembled WGS sequence"/>
</dbReference>
<sequence>MIIIVVWSTSANFSQGTKRFECGRRRRPRAEGRGRRRRRAVTKLSELVNNAISAAVSTPASGHRRRPVKTDKFISVASTKITWPKAAAGARARAAAAALPPRYATAQEKDVRPAAPCRRFPRGTRQNKY</sequence>
<feature type="region of interest" description="Disordered" evidence="1">
    <location>
        <begin position="103"/>
        <end position="129"/>
    </location>
</feature>
<organism evidence="2 3">
    <name type="scientific">Eumeta variegata</name>
    <name type="common">Bagworm moth</name>
    <name type="synonym">Eumeta japonica</name>
    <dbReference type="NCBI Taxonomy" id="151549"/>
    <lineage>
        <taxon>Eukaryota</taxon>
        <taxon>Metazoa</taxon>
        <taxon>Ecdysozoa</taxon>
        <taxon>Arthropoda</taxon>
        <taxon>Hexapoda</taxon>
        <taxon>Insecta</taxon>
        <taxon>Pterygota</taxon>
        <taxon>Neoptera</taxon>
        <taxon>Endopterygota</taxon>
        <taxon>Lepidoptera</taxon>
        <taxon>Glossata</taxon>
        <taxon>Ditrysia</taxon>
        <taxon>Tineoidea</taxon>
        <taxon>Psychidae</taxon>
        <taxon>Oiketicinae</taxon>
        <taxon>Eumeta</taxon>
    </lineage>
</organism>
<proteinExistence type="predicted"/>
<name>A0A4C1W493_EUMVA</name>
<evidence type="ECO:0000256" key="1">
    <source>
        <dbReference type="SAM" id="MobiDB-lite"/>
    </source>
</evidence>
<dbReference type="EMBL" id="BGZK01000462">
    <property type="protein sequence ID" value="GBP44994.1"/>
    <property type="molecule type" value="Genomic_DNA"/>
</dbReference>
<dbReference type="AlphaFoldDB" id="A0A4C1W493"/>
<protein>
    <submittedName>
        <fullName evidence="2">Uncharacterized protein</fullName>
    </submittedName>
</protein>
<accession>A0A4C1W493</accession>
<reference evidence="2 3" key="1">
    <citation type="journal article" date="2019" name="Commun. Biol.">
        <title>The bagworm genome reveals a unique fibroin gene that provides high tensile strength.</title>
        <authorList>
            <person name="Kono N."/>
            <person name="Nakamura H."/>
            <person name="Ohtoshi R."/>
            <person name="Tomita M."/>
            <person name="Numata K."/>
            <person name="Arakawa K."/>
        </authorList>
    </citation>
    <scope>NUCLEOTIDE SEQUENCE [LARGE SCALE GENOMIC DNA]</scope>
</reference>
<evidence type="ECO:0000313" key="2">
    <source>
        <dbReference type="EMBL" id="GBP44994.1"/>
    </source>
</evidence>
<feature type="compositionally biased region" description="Basic residues" evidence="1">
    <location>
        <begin position="119"/>
        <end position="129"/>
    </location>
</feature>
<keyword evidence="3" id="KW-1185">Reference proteome</keyword>
<comment type="caution">
    <text evidence="2">The sequence shown here is derived from an EMBL/GenBank/DDBJ whole genome shotgun (WGS) entry which is preliminary data.</text>
</comment>
<gene>
    <name evidence="2" type="ORF">EVAR_33422_1</name>
</gene>